<comment type="caution">
    <text evidence="3">The sequence shown here is derived from an EMBL/GenBank/DDBJ whole genome shotgun (WGS) entry which is preliminary data.</text>
</comment>
<dbReference type="InterPro" id="IPR002035">
    <property type="entry name" value="VWF_A"/>
</dbReference>
<proteinExistence type="predicted"/>
<protein>
    <submittedName>
        <fullName evidence="3">VWA domain-containing protein</fullName>
    </submittedName>
</protein>
<dbReference type="SMART" id="SM00327">
    <property type="entry name" value="VWA"/>
    <property type="match status" value="1"/>
</dbReference>
<dbReference type="PANTHER" id="PTHR10338:SF108">
    <property type="entry name" value="INTER-ALPHA-TRYPSIN INHIBITOR HEAVY CHAIN H4-LIKE PROTEIN"/>
    <property type="match status" value="1"/>
</dbReference>
<dbReference type="EMBL" id="JACQWF010000084">
    <property type="protein sequence ID" value="MBI4595092.1"/>
    <property type="molecule type" value="Genomic_DNA"/>
</dbReference>
<dbReference type="PROSITE" id="PS50234">
    <property type="entry name" value="VWFA"/>
    <property type="match status" value="1"/>
</dbReference>
<dbReference type="InterPro" id="IPR006059">
    <property type="entry name" value="SBP"/>
</dbReference>
<dbReference type="CDD" id="cd00198">
    <property type="entry name" value="vWFA"/>
    <property type="match status" value="1"/>
</dbReference>
<keyword evidence="1" id="KW-0812">Transmembrane</keyword>
<name>A0A933GK70_UNCTE</name>
<dbReference type="Gene3D" id="3.40.50.410">
    <property type="entry name" value="von Willebrand factor, type A domain"/>
    <property type="match status" value="1"/>
</dbReference>
<gene>
    <name evidence="3" type="ORF">HY730_01790</name>
</gene>
<reference evidence="3" key="1">
    <citation type="submission" date="2020-07" db="EMBL/GenBank/DDBJ databases">
        <title>Huge and variable diversity of episymbiotic CPR bacteria and DPANN archaea in groundwater ecosystems.</title>
        <authorList>
            <person name="He C.Y."/>
            <person name="Keren R."/>
            <person name="Whittaker M."/>
            <person name="Farag I.F."/>
            <person name="Doudna J."/>
            <person name="Cate J.H.D."/>
            <person name="Banfield J.F."/>
        </authorList>
    </citation>
    <scope>NUCLEOTIDE SEQUENCE</scope>
    <source>
        <strain evidence="3">NC_groundwater_1482_Ag_S-0.65um_47_24</strain>
    </source>
</reference>
<dbReference type="Gene3D" id="3.40.190.10">
    <property type="entry name" value="Periplasmic binding protein-like II"/>
    <property type="match status" value="2"/>
</dbReference>
<evidence type="ECO:0000259" key="2">
    <source>
        <dbReference type="PROSITE" id="PS50234"/>
    </source>
</evidence>
<dbReference type="PANTHER" id="PTHR10338">
    <property type="entry name" value="INTER-ALPHA-TRYPSIN INHIBITOR HEAVY CHAIN FAMILY MEMBER"/>
    <property type="match status" value="1"/>
</dbReference>
<dbReference type="AlphaFoldDB" id="A0A933GK70"/>
<dbReference type="SUPFAM" id="SSF53850">
    <property type="entry name" value="Periplasmic binding protein-like II"/>
    <property type="match status" value="1"/>
</dbReference>
<sequence length="615" mass="69135">MKHQEEGLLTSRAFRFIIIFVFIFGGALFFLFGRKFVGAPVKIVMWSSGEKMNYLKDIVFLFNKEKHTASELFKDGNKQPIIIEAYTVNSGPMSEHLVNKIRDGLEFPPEITSPHLVSPSVDHWLSRVNFLTKTQVFDLDKTKPLALTPVVIAMFEDMARALGWPAKPLGWADIIALAQDPQGWMRVSQAKIEWGKKPLLAWTDPFVSSTARSALFAAYVAAAKKPAEQLTINDIDRPEVQQNLKRLQGVVDHYFPETLKLQTKIFQGPKFVHFAPLEEYMLPWMKLGLVNSETVVGKEEKKPLEKRMVAIYPREGTIWHNNPGAILQNVPWTDKAHQQAAHLFVEYLLKPENQLKAMEWGFRPANPQVPFGKYLSKEYGIDPQEPRALLGRINPEVAEAIMNRWQDVKKPGIIALVIDLSGSMQGAKLAQAKEGAKRFLEAVAPHNMIGLVTFSDHISNVIPIASTNENKYFIADVIDRSSASGKTSLYDAIKVAINMVDKIDFQEEAIRGIVLLTDGMRTSGQVKLSDIVTLMTREEKWVSQFDGGGEENKKDLLGTKLAITTKYPIHIFSIALGADADIEVLRILAEATNSTFNKATEKDLAQILERFGKYF</sequence>
<dbReference type="InterPro" id="IPR036465">
    <property type="entry name" value="vWFA_dom_sf"/>
</dbReference>
<keyword evidence="1" id="KW-0472">Membrane</keyword>
<dbReference type="Pfam" id="PF13519">
    <property type="entry name" value="VWA_2"/>
    <property type="match status" value="1"/>
</dbReference>
<evidence type="ECO:0000256" key="1">
    <source>
        <dbReference type="SAM" id="Phobius"/>
    </source>
</evidence>
<feature type="domain" description="VWFA" evidence="2">
    <location>
        <begin position="413"/>
        <end position="611"/>
    </location>
</feature>
<keyword evidence="1" id="KW-1133">Transmembrane helix</keyword>
<evidence type="ECO:0000313" key="3">
    <source>
        <dbReference type="EMBL" id="MBI4595092.1"/>
    </source>
</evidence>
<accession>A0A933GK70</accession>
<dbReference type="Pfam" id="PF13416">
    <property type="entry name" value="SBP_bac_8"/>
    <property type="match status" value="1"/>
</dbReference>
<dbReference type="InterPro" id="IPR050934">
    <property type="entry name" value="ITIH"/>
</dbReference>
<organism evidence="3 4">
    <name type="scientific">Tectimicrobiota bacterium</name>
    <dbReference type="NCBI Taxonomy" id="2528274"/>
    <lineage>
        <taxon>Bacteria</taxon>
        <taxon>Pseudomonadati</taxon>
        <taxon>Nitrospinota/Tectimicrobiota group</taxon>
        <taxon>Candidatus Tectimicrobiota</taxon>
    </lineage>
</organism>
<evidence type="ECO:0000313" key="4">
    <source>
        <dbReference type="Proteomes" id="UP000772181"/>
    </source>
</evidence>
<dbReference type="SUPFAM" id="SSF53300">
    <property type="entry name" value="vWA-like"/>
    <property type="match status" value="1"/>
</dbReference>
<feature type="transmembrane region" description="Helical" evidence="1">
    <location>
        <begin position="12"/>
        <end position="32"/>
    </location>
</feature>
<dbReference type="Proteomes" id="UP000772181">
    <property type="component" value="Unassembled WGS sequence"/>
</dbReference>